<dbReference type="STRING" id="47427.A0A2H3DGP3"/>
<accession>A0A2H3DGP3</accession>
<dbReference type="OMA" id="LLEYFKW"/>
<dbReference type="InParanoid" id="A0A2H3DGP3"/>
<organism evidence="2 3">
    <name type="scientific">Armillaria gallica</name>
    <name type="common">Bulbous honey fungus</name>
    <name type="synonym">Armillaria bulbosa</name>
    <dbReference type="NCBI Taxonomy" id="47427"/>
    <lineage>
        <taxon>Eukaryota</taxon>
        <taxon>Fungi</taxon>
        <taxon>Dikarya</taxon>
        <taxon>Basidiomycota</taxon>
        <taxon>Agaricomycotina</taxon>
        <taxon>Agaricomycetes</taxon>
        <taxon>Agaricomycetidae</taxon>
        <taxon>Agaricales</taxon>
        <taxon>Marasmiineae</taxon>
        <taxon>Physalacriaceae</taxon>
        <taxon>Armillaria</taxon>
    </lineage>
</organism>
<feature type="compositionally biased region" description="Basic and acidic residues" evidence="1">
    <location>
        <begin position="334"/>
        <end position="344"/>
    </location>
</feature>
<reference evidence="3" key="1">
    <citation type="journal article" date="2017" name="Nat. Ecol. Evol.">
        <title>Genome expansion and lineage-specific genetic innovations in the forest pathogenic fungi Armillaria.</title>
        <authorList>
            <person name="Sipos G."/>
            <person name="Prasanna A.N."/>
            <person name="Walter M.C."/>
            <person name="O'Connor E."/>
            <person name="Balint B."/>
            <person name="Krizsan K."/>
            <person name="Kiss B."/>
            <person name="Hess J."/>
            <person name="Varga T."/>
            <person name="Slot J."/>
            <person name="Riley R."/>
            <person name="Boka B."/>
            <person name="Rigling D."/>
            <person name="Barry K."/>
            <person name="Lee J."/>
            <person name="Mihaltcheva S."/>
            <person name="LaButti K."/>
            <person name="Lipzen A."/>
            <person name="Waldron R."/>
            <person name="Moloney N.M."/>
            <person name="Sperisen C."/>
            <person name="Kredics L."/>
            <person name="Vagvoelgyi C."/>
            <person name="Patrignani A."/>
            <person name="Fitzpatrick D."/>
            <person name="Nagy I."/>
            <person name="Doyle S."/>
            <person name="Anderson J.B."/>
            <person name="Grigoriev I.V."/>
            <person name="Gueldener U."/>
            <person name="Muensterkoetter M."/>
            <person name="Nagy L.G."/>
        </authorList>
    </citation>
    <scope>NUCLEOTIDE SEQUENCE [LARGE SCALE GENOMIC DNA]</scope>
    <source>
        <strain evidence="3">Ar21-2</strain>
    </source>
</reference>
<dbReference type="Proteomes" id="UP000217790">
    <property type="component" value="Unassembled WGS sequence"/>
</dbReference>
<feature type="compositionally biased region" description="Basic residues" evidence="1">
    <location>
        <begin position="345"/>
        <end position="356"/>
    </location>
</feature>
<dbReference type="OrthoDB" id="3065719at2759"/>
<evidence type="ECO:0000313" key="3">
    <source>
        <dbReference type="Proteomes" id="UP000217790"/>
    </source>
</evidence>
<evidence type="ECO:0000256" key="1">
    <source>
        <dbReference type="SAM" id="MobiDB-lite"/>
    </source>
</evidence>
<gene>
    <name evidence="2" type="ORF">ARMGADRAFT_1079066</name>
</gene>
<feature type="region of interest" description="Disordered" evidence="1">
    <location>
        <begin position="79"/>
        <end position="102"/>
    </location>
</feature>
<feature type="compositionally biased region" description="Low complexity" evidence="1">
    <location>
        <begin position="80"/>
        <end position="91"/>
    </location>
</feature>
<protein>
    <submittedName>
        <fullName evidence="2">Uncharacterized protein</fullName>
    </submittedName>
</protein>
<proteinExistence type="predicted"/>
<keyword evidence="3" id="KW-1185">Reference proteome</keyword>
<dbReference type="EMBL" id="KZ293654">
    <property type="protein sequence ID" value="PBK94385.1"/>
    <property type="molecule type" value="Genomic_DNA"/>
</dbReference>
<feature type="compositionally biased region" description="Low complexity" evidence="1">
    <location>
        <begin position="369"/>
        <end position="379"/>
    </location>
</feature>
<name>A0A2H3DGP3_ARMGA</name>
<sequence length="643" mass="70580">MSLFCTVFPNFTVEVHQDHVRLDVLLRLQSNVTNSELSTHSLCHCGHVLFVDDEASEESEKSATGSDADEEADIEDIMESDSSSVSDTAISGTQSQSAVVHDSESEYVGDTVELAVVQGCSSCIAVSPCSLHLLMWCRRIKTKTPKGAYVNSMLSSGKEANIADDDNTTKDPTIPVHISYSKKSDMQVYLEDLETLRPPTHTKSKSPVKPSTTASSCKLKAVKAVENNCCLQVETVALSPSPSKLRNKITTSVASDNVVNIPPLSAGSTCHSLKKEAIVIDSSESDGEGDDCSVDTASAKPLKSAGLKSDKVSGSGKLRAPKKPPVKPAIKSKSSRDLLPERMSKMKGKGKGKGKVTKPLFYSSDEDAPSSPSTSILPSSQVANQLTALLRDNLLCSQSPEVDADAPVSYLPDTILGGGRGVSRSTSDVDLSEPADLTLRIMQPHLMEEHLVTLRAYLELPPLGYYQIVVPVGYPPNNFDAPPFHSFDIISKLFHIVCLMSLLEYFKWTSYGNYVNLRHMAYSILSLEGRTVCMGDSPAVCMTFNNSLKDHIIHEIDTYNDELDDMRLLDRIDDGDHLYYHYMEQLTHVGYPSNSTLYHSLFEGYHYLISDAPTYVDPLLWYYIPDIDRCPSLHDPNYLPAEM</sequence>
<feature type="region of interest" description="Disordered" evidence="1">
    <location>
        <begin position="303"/>
        <end position="379"/>
    </location>
</feature>
<dbReference type="AlphaFoldDB" id="A0A2H3DGP3"/>
<evidence type="ECO:0000313" key="2">
    <source>
        <dbReference type="EMBL" id="PBK94385.1"/>
    </source>
</evidence>